<dbReference type="HOGENOM" id="CLU_048238_0_1_7"/>
<dbReference type="RefSeq" id="WP_040199604.1">
    <property type="nucleotide sequence ID" value="NZ_CP010311.1"/>
</dbReference>
<reference evidence="1 2" key="1">
    <citation type="journal article" date="2015" name="Genome Announc.">
        <title>Genomes of Geoalkalibacter ferrihydriticus Z-0531T and Geoalkalibacter subterraneus Red1T, Two Haloalkaliphilic Metal-Reducing Deltaproteobacteria.</title>
        <authorList>
            <person name="Badalamenti J.P."/>
            <person name="Krajmalnik-Brown R."/>
            <person name="Torres C.I."/>
            <person name="Bond D.R."/>
        </authorList>
    </citation>
    <scope>NUCLEOTIDE SEQUENCE [LARGE SCALE GENOMIC DNA]</scope>
    <source>
        <strain evidence="1 2">Red1</strain>
    </source>
</reference>
<dbReference type="PANTHER" id="PTHR35564:SF3">
    <property type="entry name" value="TYPE VI SECRETION SYSTEM BASEPLATE SUBUNIT TSSG"/>
    <property type="match status" value="1"/>
</dbReference>
<dbReference type="InterPro" id="IPR010732">
    <property type="entry name" value="T6SS_TssG-like"/>
</dbReference>
<dbReference type="NCBIfam" id="TIGR03347">
    <property type="entry name" value="VI_chp_1"/>
    <property type="match status" value="1"/>
</dbReference>
<name>A0A0B5FDA4_9BACT</name>
<dbReference type="PANTHER" id="PTHR35564">
    <property type="match status" value="1"/>
</dbReference>
<proteinExistence type="predicted"/>
<dbReference type="Pfam" id="PF06996">
    <property type="entry name" value="T6SS_TssG"/>
    <property type="match status" value="1"/>
</dbReference>
<gene>
    <name evidence="1" type="ORF">GSUB_05430</name>
</gene>
<evidence type="ECO:0000313" key="1">
    <source>
        <dbReference type="EMBL" id="AJF06117.1"/>
    </source>
</evidence>
<accession>A0A0B5FDA4</accession>
<dbReference type="Proteomes" id="UP000035036">
    <property type="component" value="Chromosome"/>
</dbReference>
<protein>
    <recommendedName>
        <fullName evidence="3">Type VI secretion protein</fullName>
    </recommendedName>
</protein>
<evidence type="ECO:0008006" key="3">
    <source>
        <dbReference type="Google" id="ProtNLM"/>
    </source>
</evidence>
<keyword evidence="2" id="KW-1185">Reference proteome</keyword>
<evidence type="ECO:0000313" key="2">
    <source>
        <dbReference type="Proteomes" id="UP000035036"/>
    </source>
</evidence>
<dbReference type="OrthoDB" id="1523296at2"/>
<dbReference type="EMBL" id="CP010311">
    <property type="protein sequence ID" value="AJF06117.1"/>
    <property type="molecule type" value="Genomic_DNA"/>
</dbReference>
<dbReference type="AlphaFoldDB" id="A0A0B5FDA4"/>
<organism evidence="1 2">
    <name type="scientific">Geoalkalibacter subterraneus</name>
    <dbReference type="NCBI Taxonomy" id="483547"/>
    <lineage>
        <taxon>Bacteria</taxon>
        <taxon>Pseudomonadati</taxon>
        <taxon>Thermodesulfobacteriota</taxon>
        <taxon>Desulfuromonadia</taxon>
        <taxon>Desulfuromonadales</taxon>
        <taxon>Geoalkalibacteraceae</taxon>
        <taxon>Geoalkalibacter</taxon>
    </lineage>
</organism>
<sequence>MAPAVRRQLSALIRDLTDDAAPFEYFQAVRLIETAAAASGSGRGGPGEVVGLRTAADLSFPAADVRRASIGKDGRVVLESAFLGLYGVDAPLPAYFRESVAHEGKAGQCLRSFLDLFGGRFYELLYLAWKKNRAHLFDDNAANPLEDYLLSLSGVVQGERGDLAMAYSGVFGRRIKGATALAGMLRDRLGVAARIEEFVPCWVETGAVSSLGRSGMTLGDDALLGERVLDVGRKINIRVGPLSEDLMLDLLPLGNGAGDLRDIVNGYLEPTLEYDVIFELECAASERRLGCDPIHLGWTSSLGRSTAALRRIRLAGSAYKG</sequence>
<dbReference type="STRING" id="483547.GSUB_05430"/>
<dbReference type="KEGG" id="gsb:GSUB_05430"/>